<organism evidence="2 3">
    <name type="scientific">Rhodanobacter lindaniclasticus</name>
    <dbReference type="NCBI Taxonomy" id="75310"/>
    <lineage>
        <taxon>Bacteria</taxon>
        <taxon>Pseudomonadati</taxon>
        <taxon>Pseudomonadota</taxon>
        <taxon>Gammaproteobacteria</taxon>
        <taxon>Lysobacterales</taxon>
        <taxon>Rhodanobacteraceae</taxon>
        <taxon>Rhodanobacter</taxon>
    </lineage>
</organism>
<gene>
    <name evidence="2" type="ORF">B1991_14525</name>
</gene>
<dbReference type="InterPro" id="IPR011335">
    <property type="entry name" value="Restrct_endonuc-II-like"/>
</dbReference>
<dbReference type="AlphaFoldDB" id="A0A4S3KCI8"/>
<name>A0A4S3KCI8_9GAMM</name>
<proteinExistence type="predicted"/>
<dbReference type="SUPFAM" id="SSF52980">
    <property type="entry name" value="Restriction endonuclease-like"/>
    <property type="match status" value="1"/>
</dbReference>
<dbReference type="CDD" id="cd22343">
    <property type="entry name" value="PDDEXK_lambda_exonuclease-like"/>
    <property type="match status" value="1"/>
</dbReference>
<dbReference type="PANTHER" id="PTHR46609">
    <property type="entry name" value="EXONUCLEASE, PHAGE-TYPE/RECB, C-TERMINAL DOMAIN-CONTAINING PROTEIN"/>
    <property type="match status" value="1"/>
</dbReference>
<dbReference type="InterPro" id="IPR011604">
    <property type="entry name" value="PDDEXK-like_dom_sf"/>
</dbReference>
<feature type="domain" description="YqaJ viral recombinase" evidence="1">
    <location>
        <begin position="1"/>
        <end position="138"/>
    </location>
</feature>
<protein>
    <recommendedName>
        <fullName evidence="1">YqaJ viral recombinase domain-containing protein</fullName>
    </recommendedName>
</protein>
<dbReference type="Pfam" id="PF09588">
    <property type="entry name" value="YqaJ"/>
    <property type="match status" value="1"/>
</dbReference>
<dbReference type="Proteomes" id="UP000306317">
    <property type="component" value="Unassembled WGS sequence"/>
</dbReference>
<dbReference type="Gene3D" id="3.90.320.10">
    <property type="match status" value="1"/>
</dbReference>
<sequence>MRVARITGSRVAAVLGENPYSKPGDVLREMVREYVREHHPDWGECEREFVGNEATAYGQQHEPDALAAYESERGVMTYGGGECVLHPTIDWLAVTPDGLVGDNGMLECKAPYRGKYTHIDDVAYYRPQVLLQLAVTGRDWCDFVVLDRDGRIHISRVERDDEWLPSVLPKLDAFYRQLMEAVAFKDAALPFLGAVERADAAWRKAADTYLRAAEAAKVAADAEKAAREALLALAPTGGKGCGVNVIKTERAGSIAYAKAIKDLLPDADLSAYQGKPTTVFQVRISA</sequence>
<evidence type="ECO:0000313" key="2">
    <source>
        <dbReference type="EMBL" id="THD06155.1"/>
    </source>
</evidence>
<evidence type="ECO:0000313" key="3">
    <source>
        <dbReference type="Proteomes" id="UP000306317"/>
    </source>
</evidence>
<dbReference type="InterPro" id="IPR051703">
    <property type="entry name" value="NF-kappa-B_Signaling_Reg"/>
</dbReference>
<accession>A0A4S3KCI8</accession>
<dbReference type="InterPro" id="IPR019080">
    <property type="entry name" value="YqaJ_viral_recombinase"/>
</dbReference>
<keyword evidence="3" id="KW-1185">Reference proteome</keyword>
<evidence type="ECO:0000259" key="1">
    <source>
        <dbReference type="Pfam" id="PF09588"/>
    </source>
</evidence>
<dbReference type="EMBL" id="MWIO01000045">
    <property type="protein sequence ID" value="THD06155.1"/>
    <property type="molecule type" value="Genomic_DNA"/>
</dbReference>
<reference evidence="2 3" key="1">
    <citation type="submission" date="2017-02" db="EMBL/GenBank/DDBJ databases">
        <title>Whole genome sequencing of Rhodanobacter lindaniclasticus DSM 17932.</title>
        <authorList>
            <person name="Kumar S."/>
            <person name="Patil P."/>
            <person name="Patil P.B."/>
        </authorList>
    </citation>
    <scope>NUCLEOTIDE SEQUENCE [LARGE SCALE GENOMIC DNA]</scope>
    <source>
        <strain evidence="2 3">DSM 17932</strain>
    </source>
</reference>
<dbReference type="PANTHER" id="PTHR46609:SF6">
    <property type="entry name" value="EXONUCLEASE, PHAGE-TYPE_RECB, C-TERMINAL DOMAIN-CONTAINING PROTEIN-RELATED"/>
    <property type="match status" value="1"/>
</dbReference>
<comment type="caution">
    <text evidence="2">The sequence shown here is derived from an EMBL/GenBank/DDBJ whole genome shotgun (WGS) entry which is preliminary data.</text>
</comment>